<sequence>MKENTGSSGVVLQTGQQGGTTDCARDPVERNVASPTTGKRARQPQRLRCLKLKCTAHPDLVMPYLYGDRKSRINVIMQETGCTIDYCPMSPGEEAQSPQSKAYIMEFLISAETTGNRQFGCFKPSSKKSKRICKKR</sequence>
<protein>
    <submittedName>
        <fullName evidence="2">Uncharacterized protein</fullName>
    </submittedName>
</protein>
<reference evidence="3" key="2">
    <citation type="submission" date="2010-04" db="EMBL/GenBank/DDBJ databases">
        <authorList>
            <person name="Buell R."/>
            <person name="Hamilton J."/>
            <person name="Hostetler J."/>
        </authorList>
    </citation>
    <scope>NUCLEOTIDE SEQUENCE [LARGE SCALE GENOMIC DNA]</scope>
    <source>
        <strain evidence="3">DAOM:BR144</strain>
    </source>
</reference>
<dbReference type="Proteomes" id="UP000019132">
    <property type="component" value="Unassembled WGS sequence"/>
</dbReference>
<feature type="compositionally biased region" description="Polar residues" evidence="1">
    <location>
        <begin position="1"/>
        <end position="11"/>
    </location>
</feature>
<feature type="region of interest" description="Disordered" evidence="1">
    <location>
        <begin position="1"/>
        <end position="43"/>
    </location>
</feature>
<reference evidence="2" key="3">
    <citation type="submission" date="2015-02" db="UniProtKB">
        <authorList>
            <consortium name="EnsemblProtists"/>
        </authorList>
    </citation>
    <scope>IDENTIFICATION</scope>
    <source>
        <strain evidence="2">DAOM BR144</strain>
    </source>
</reference>
<dbReference type="EMBL" id="GL376607">
    <property type="status" value="NOT_ANNOTATED_CDS"/>
    <property type="molecule type" value="Genomic_DNA"/>
</dbReference>
<name>K3X6T3_GLOUD</name>
<evidence type="ECO:0000313" key="2">
    <source>
        <dbReference type="EnsemblProtists" id="PYU1_T012932"/>
    </source>
</evidence>
<evidence type="ECO:0000256" key="1">
    <source>
        <dbReference type="SAM" id="MobiDB-lite"/>
    </source>
</evidence>
<dbReference type="HOGENOM" id="CLU_1879577_0_0_1"/>
<dbReference type="AlphaFoldDB" id="K3X6T3"/>
<accession>K3X6T3</accession>
<dbReference type="VEuPathDB" id="FungiDB:PYU1_G012905"/>
<dbReference type="EnsemblProtists" id="PYU1_T012932">
    <property type="protein sequence ID" value="PYU1_T012932"/>
    <property type="gene ID" value="PYU1_G012905"/>
</dbReference>
<dbReference type="eggNOG" id="ENOG502T3W2">
    <property type="taxonomic scope" value="Eukaryota"/>
</dbReference>
<dbReference type="InParanoid" id="K3X6T3"/>
<keyword evidence="3" id="KW-1185">Reference proteome</keyword>
<proteinExistence type="predicted"/>
<evidence type="ECO:0000313" key="3">
    <source>
        <dbReference type="Proteomes" id="UP000019132"/>
    </source>
</evidence>
<organism evidence="2 3">
    <name type="scientific">Globisporangium ultimum (strain ATCC 200006 / CBS 805.95 / DAOM BR144)</name>
    <name type="common">Pythium ultimum</name>
    <dbReference type="NCBI Taxonomy" id="431595"/>
    <lineage>
        <taxon>Eukaryota</taxon>
        <taxon>Sar</taxon>
        <taxon>Stramenopiles</taxon>
        <taxon>Oomycota</taxon>
        <taxon>Peronosporomycetes</taxon>
        <taxon>Pythiales</taxon>
        <taxon>Pythiaceae</taxon>
        <taxon>Globisporangium</taxon>
    </lineage>
</organism>
<reference evidence="3" key="1">
    <citation type="journal article" date="2010" name="Genome Biol.">
        <title>Genome sequence of the necrotrophic plant pathogen Pythium ultimum reveals original pathogenicity mechanisms and effector repertoire.</title>
        <authorList>
            <person name="Levesque C.A."/>
            <person name="Brouwer H."/>
            <person name="Cano L."/>
            <person name="Hamilton J.P."/>
            <person name="Holt C."/>
            <person name="Huitema E."/>
            <person name="Raffaele S."/>
            <person name="Robideau G.P."/>
            <person name="Thines M."/>
            <person name="Win J."/>
            <person name="Zerillo M.M."/>
            <person name="Beakes G.W."/>
            <person name="Boore J.L."/>
            <person name="Busam D."/>
            <person name="Dumas B."/>
            <person name="Ferriera S."/>
            <person name="Fuerstenberg S.I."/>
            <person name="Gachon C.M."/>
            <person name="Gaulin E."/>
            <person name="Govers F."/>
            <person name="Grenville-Briggs L."/>
            <person name="Horner N."/>
            <person name="Hostetler J."/>
            <person name="Jiang R.H."/>
            <person name="Johnson J."/>
            <person name="Krajaejun T."/>
            <person name="Lin H."/>
            <person name="Meijer H.J."/>
            <person name="Moore B."/>
            <person name="Morris P."/>
            <person name="Phuntmart V."/>
            <person name="Puiu D."/>
            <person name="Shetty J."/>
            <person name="Stajich J.E."/>
            <person name="Tripathy S."/>
            <person name="Wawra S."/>
            <person name="van West P."/>
            <person name="Whitty B.R."/>
            <person name="Coutinho P.M."/>
            <person name="Henrissat B."/>
            <person name="Martin F."/>
            <person name="Thomas P.D."/>
            <person name="Tyler B.M."/>
            <person name="De Vries R.P."/>
            <person name="Kamoun S."/>
            <person name="Yandell M."/>
            <person name="Tisserat N."/>
            <person name="Buell C.R."/>
        </authorList>
    </citation>
    <scope>NUCLEOTIDE SEQUENCE</scope>
    <source>
        <strain evidence="3">DAOM:BR144</strain>
    </source>
</reference>